<dbReference type="GO" id="GO:0003844">
    <property type="term" value="F:1,4-alpha-glucan branching enzyme activity"/>
    <property type="evidence" value="ECO:0007669"/>
    <property type="project" value="TreeGrafter"/>
</dbReference>
<protein>
    <submittedName>
        <fullName evidence="1">Be1 protein</fullName>
    </submittedName>
</protein>
<keyword evidence="2" id="KW-1185">Reference proteome</keyword>
<sequence>MDGTDHCYTHGGPKGHHSEWDSKIFNYLKYEVLRFLLSNVKWWLEEYQFDGFRFDGITSMLYQSHGIGKGYTGGYHEYFGPDADIDSPLAEYVTTACEFSSF</sequence>
<accession>A0A812YYL4</accession>
<gene>
    <name evidence="1" type="primary">be1</name>
    <name evidence="1" type="ORF">SNEC2469_LOCUS23704</name>
</gene>
<comment type="caution">
    <text evidence="1">The sequence shown here is derived from an EMBL/GenBank/DDBJ whole genome shotgun (WGS) entry which is preliminary data.</text>
</comment>
<dbReference type="Gene3D" id="3.20.20.80">
    <property type="entry name" value="Glycosidases"/>
    <property type="match status" value="1"/>
</dbReference>
<organism evidence="1 2">
    <name type="scientific">Symbiodinium necroappetens</name>
    <dbReference type="NCBI Taxonomy" id="1628268"/>
    <lineage>
        <taxon>Eukaryota</taxon>
        <taxon>Sar</taxon>
        <taxon>Alveolata</taxon>
        <taxon>Dinophyceae</taxon>
        <taxon>Suessiales</taxon>
        <taxon>Symbiodiniaceae</taxon>
        <taxon>Symbiodinium</taxon>
    </lineage>
</organism>
<dbReference type="InterPro" id="IPR017853">
    <property type="entry name" value="GH"/>
</dbReference>
<dbReference type="EMBL" id="CAJNJA010044560">
    <property type="protein sequence ID" value="CAE7802750.1"/>
    <property type="molecule type" value="Genomic_DNA"/>
</dbReference>
<name>A0A812YYL4_9DINO</name>
<dbReference type="PANTHER" id="PTHR43651:SF3">
    <property type="entry name" value="1,4-ALPHA-GLUCAN-BRANCHING ENZYME"/>
    <property type="match status" value="1"/>
</dbReference>
<dbReference type="GO" id="GO:0005978">
    <property type="term" value="P:glycogen biosynthetic process"/>
    <property type="evidence" value="ECO:0007669"/>
    <property type="project" value="TreeGrafter"/>
</dbReference>
<reference evidence="1" key="1">
    <citation type="submission" date="2021-02" db="EMBL/GenBank/DDBJ databases">
        <authorList>
            <person name="Dougan E. K."/>
            <person name="Rhodes N."/>
            <person name="Thang M."/>
            <person name="Chan C."/>
        </authorList>
    </citation>
    <scope>NUCLEOTIDE SEQUENCE</scope>
</reference>
<dbReference type="GO" id="GO:0005737">
    <property type="term" value="C:cytoplasm"/>
    <property type="evidence" value="ECO:0007669"/>
    <property type="project" value="TreeGrafter"/>
</dbReference>
<evidence type="ECO:0000313" key="2">
    <source>
        <dbReference type="Proteomes" id="UP000601435"/>
    </source>
</evidence>
<dbReference type="Proteomes" id="UP000601435">
    <property type="component" value="Unassembled WGS sequence"/>
</dbReference>
<dbReference type="OrthoDB" id="196493at2759"/>
<evidence type="ECO:0000313" key="1">
    <source>
        <dbReference type="EMBL" id="CAE7802750.1"/>
    </source>
</evidence>
<dbReference type="AlphaFoldDB" id="A0A812YYL4"/>
<dbReference type="PANTHER" id="PTHR43651">
    <property type="entry name" value="1,4-ALPHA-GLUCAN-BRANCHING ENZYME"/>
    <property type="match status" value="1"/>
</dbReference>
<dbReference type="SUPFAM" id="SSF51445">
    <property type="entry name" value="(Trans)glycosidases"/>
    <property type="match status" value="1"/>
</dbReference>
<proteinExistence type="predicted"/>